<evidence type="ECO:0000313" key="8">
    <source>
        <dbReference type="Proteomes" id="UP000562254"/>
    </source>
</evidence>
<dbReference type="Gene3D" id="3.90.76.10">
    <property type="entry name" value="Dipeptide-binding Protein, Domain 1"/>
    <property type="match status" value="1"/>
</dbReference>
<feature type="chain" id="PRO_5032608727" evidence="5">
    <location>
        <begin position="21"/>
        <end position="527"/>
    </location>
</feature>
<evidence type="ECO:0000256" key="1">
    <source>
        <dbReference type="ARBA" id="ARBA00004418"/>
    </source>
</evidence>
<protein>
    <submittedName>
        <fullName evidence="7">Peptide/nickel transport system substrate-binding protein</fullName>
    </submittedName>
</protein>
<dbReference type="AlphaFoldDB" id="A0A840YCN9"/>
<dbReference type="GO" id="GO:1904680">
    <property type="term" value="F:peptide transmembrane transporter activity"/>
    <property type="evidence" value="ECO:0007669"/>
    <property type="project" value="TreeGrafter"/>
</dbReference>
<evidence type="ECO:0000259" key="6">
    <source>
        <dbReference type="Pfam" id="PF00496"/>
    </source>
</evidence>
<evidence type="ECO:0000256" key="5">
    <source>
        <dbReference type="SAM" id="SignalP"/>
    </source>
</evidence>
<dbReference type="Pfam" id="PF00496">
    <property type="entry name" value="SBP_bac_5"/>
    <property type="match status" value="1"/>
</dbReference>
<dbReference type="InterPro" id="IPR030678">
    <property type="entry name" value="Peptide/Ni-bd"/>
</dbReference>
<dbReference type="CDD" id="cd08498">
    <property type="entry name" value="PBP2_NikA_DppA_OppA_like_2"/>
    <property type="match status" value="1"/>
</dbReference>
<evidence type="ECO:0000313" key="7">
    <source>
        <dbReference type="EMBL" id="MBB5691664.1"/>
    </source>
</evidence>
<sequence>MRLRLPTAALAALLPIAAAAQQAPPGREVTIALGAPPASFDPHFFAHAPSFMVQQHVFEPLVWRDEKGRTIPALAERWEMLPDGLGWDFHLHPEARFSDGQPVTAADIAATIARLPDVPNSPGRLTIYVNRVRAVEAAGPRTVRLLTHGPAPLLPEDIPPLMFVPERIARSATTQDFNAGRAAIGSGRFRLVSYTQGERVVLERNPAWRGEPSPFSRVTFRIIANDSARVAALRAGDVQLIEIVPPRDVAMLERDPNIAVWRSPGTRLIYIPLDVSRDTSPGVLDLEGRPMDRNPLKDVRVRRALSLAIDREGIRRQIMEGQSVPAGQMQAIGLGVADPELGPDPYDPARARALLAEAGWGQGFTLVFAGPNDRYVNDDRILQAIAGFWQRIGIRVRVDAMPSNVFFPRSAQRAFSASLTGWQSSAFEPNNIFAPVLLTQNRERGWGTVNRHGYSNPAVDALYERAVVSMDQQERIRLWREAMRLAMADAPVLPVHHQVNIWATRRGLTYVARSDEYTLAMSLGVAP</sequence>
<dbReference type="GO" id="GO:0043190">
    <property type="term" value="C:ATP-binding cassette (ABC) transporter complex"/>
    <property type="evidence" value="ECO:0007669"/>
    <property type="project" value="InterPro"/>
</dbReference>
<dbReference type="PANTHER" id="PTHR30290">
    <property type="entry name" value="PERIPLASMIC BINDING COMPONENT OF ABC TRANSPORTER"/>
    <property type="match status" value="1"/>
</dbReference>
<feature type="domain" description="Solute-binding protein family 5" evidence="6">
    <location>
        <begin position="71"/>
        <end position="441"/>
    </location>
</feature>
<evidence type="ECO:0000256" key="4">
    <source>
        <dbReference type="ARBA" id="ARBA00022729"/>
    </source>
</evidence>
<dbReference type="GO" id="GO:0015833">
    <property type="term" value="P:peptide transport"/>
    <property type="evidence" value="ECO:0007669"/>
    <property type="project" value="TreeGrafter"/>
</dbReference>
<dbReference type="Gene3D" id="3.40.190.10">
    <property type="entry name" value="Periplasmic binding protein-like II"/>
    <property type="match status" value="1"/>
</dbReference>
<dbReference type="InterPro" id="IPR000914">
    <property type="entry name" value="SBP_5_dom"/>
</dbReference>
<dbReference type="PIRSF" id="PIRSF002741">
    <property type="entry name" value="MppA"/>
    <property type="match status" value="1"/>
</dbReference>
<gene>
    <name evidence="7" type="ORF">FHS88_003825</name>
</gene>
<keyword evidence="8" id="KW-1185">Reference proteome</keyword>
<comment type="similarity">
    <text evidence="2">Belongs to the bacterial solute-binding protein 5 family.</text>
</comment>
<evidence type="ECO:0000256" key="3">
    <source>
        <dbReference type="ARBA" id="ARBA00022448"/>
    </source>
</evidence>
<name>A0A840YCN9_9PROT</name>
<dbReference type="InterPro" id="IPR039424">
    <property type="entry name" value="SBP_5"/>
</dbReference>
<dbReference type="Proteomes" id="UP000562254">
    <property type="component" value="Unassembled WGS sequence"/>
</dbReference>
<keyword evidence="3" id="KW-0813">Transport</keyword>
<feature type="signal peptide" evidence="5">
    <location>
        <begin position="1"/>
        <end position="20"/>
    </location>
</feature>
<dbReference type="PANTHER" id="PTHR30290:SF9">
    <property type="entry name" value="OLIGOPEPTIDE-BINDING PROTEIN APPA"/>
    <property type="match status" value="1"/>
</dbReference>
<comment type="caution">
    <text evidence="7">The sequence shown here is derived from an EMBL/GenBank/DDBJ whole genome shotgun (WGS) entry which is preliminary data.</text>
</comment>
<dbReference type="GO" id="GO:0030288">
    <property type="term" value="C:outer membrane-bounded periplasmic space"/>
    <property type="evidence" value="ECO:0007669"/>
    <property type="project" value="UniProtKB-ARBA"/>
</dbReference>
<proteinExistence type="inferred from homology"/>
<evidence type="ECO:0000256" key="2">
    <source>
        <dbReference type="ARBA" id="ARBA00005695"/>
    </source>
</evidence>
<dbReference type="SUPFAM" id="SSF53850">
    <property type="entry name" value="Periplasmic binding protein-like II"/>
    <property type="match status" value="1"/>
</dbReference>
<dbReference type="Gene3D" id="3.10.105.10">
    <property type="entry name" value="Dipeptide-binding Protein, Domain 3"/>
    <property type="match status" value="1"/>
</dbReference>
<keyword evidence="4 5" id="KW-0732">Signal</keyword>
<dbReference type="RefSeq" id="WP_184487059.1">
    <property type="nucleotide sequence ID" value="NZ_JAAEDJ010000068.1"/>
</dbReference>
<organism evidence="7 8">
    <name type="scientific">Neoroseomonas alkaliterrae</name>
    <dbReference type="NCBI Taxonomy" id="1452450"/>
    <lineage>
        <taxon>Bacteria</taxon>
        <taxon>Pseudomonadati</taxon>
        <taxon>Pseudomonadota</taxon>
        <taxon>Alphaproteobacteria</taxon>
        <taxon>Acetobacterales</taxon>
        <taxon>Acetobacteraceae</taxon>
        <taxon>Neoroseomonas</taxon>
    </lineage>
</organism>
<comment type="subcellular location">
    <subcellularLocation>
        <location evidence="1">Periplasm</location>
    </subcellularLocation>
</comment>
<dbReference type="EMBL" id="JACIJE010000015">
    <property type="protein sequence ID" value="MBB5691664.1"/>
    <property type="molecule type" value="Genomic_DNA"/>
</dbReference>
<accession>A0A840YCN9</accession>
<reference evidence="7 8" key="1">
    <citation type="submission" date="2020-08" db="EMBL/GenBank/DDBJ databases">
        <title>Genomic Encyclopedia of Type Strains, Phase IV (KMG-IV): sequencing the most valuable type-strain genomes for metagenomic binning, comparative biology and taxonomic classification.</title>
        <authorList>
            <person name="Goeker M."/>
        </authorList>
    </citation>
    <scope>NUCLEOTIDE SEQUENCE [LARGE SCALE GENOMIC DNA]</scope>
    <source>
        <strain evidence="7 8">DSM 25895</strain>
    </source>
</reference>